<dbReference type="AlphaFoldDB" id="A0A099T2I9"/>
<keyword evidence="2" id="KW-1185">Reference proteome</keyword>
<sequence>MKISTTIKFNSPDAPDIARKVALSLKPDNLTNMETMIGKEQASINIRTEKISSMIATVDDLLMNAKIAEDIIKEVEDENEL</sequence>
<dbReference type="NCBIfam" id="NF011470">
    <property type="entry name" value="PRK14887.1"/>
    <property type="match status" value="1"/>
</dbReference>
<evidence type="ECO:0000313" key="2">
    <source>
        <dbReference type="Proteomes" id="UP000029859"/>
    </source>
</evidence>
<organism evidence="1 2">
    <name type="scientific">Methanococcoides methylutens</name>
    <dbReference type="NCBI Taxonomy" id="2226"/>
    <lineage>
        <taxon>Archaea</taxon>
        <taxon>Methanobacteriati</taxon>
        <taxon>Methanobacteriota</taxon>
        <taxon>Stenosarchaea group</taxon>
        <taxon>Methanomicrobia</taxon>
        <taxon>Methanosarcinales</taxon>
        <taxon>Methanosarcinaceae</taxon>
        <taxon>Methanococcoides</taxon>
    </lineage>
</organism>
<protein>
    <recommendedName>
        <fullName evidence="3">KEOPS complex Pcc1-like subunit</fullName>
    </recommendedName>
</protein>
<dbReference type="Proteomes" id="UP000029859">
    <property type="component" value="Unassembled WGS sequence"/>
</dbReference>
<comment type="caution">
    <text evidence="1">The sequence shown here is derived from an EMBL/GenBank/DDBJ whole genome shotgun (WGS) entry which is preliminary data.</text>
</comment>
<dbReference type="EMBL" id="JRHO01000009">
    <property type="protein sequence ID" value="KGK99400.1"/>
    <property type="molecule type" value="Genomic_DNA"/>
</dbReference>
<reference evidence="1 2" key="1">
    <citation type="submission" date="2014-09" db="EMBL/GenBank/DDBJ databases">
        <title>Draft genome sequence of an obligately methylotrophic methanogen, Methanococcoides methylutens, isolated from marine sediment.</title>
        <authorList>
            <person name="Guan Y."/>
            <person name="Ngugi D.K."/>
            <person name="Blom J."/>
            <person name="Ali S."/>
            <person name="Ferry J.G."/>
            <person name="Stingl U."/>
        </authorList>
    </citation>
    <scope>NUCLEOTIDE SEQUENCE [LARGE SCALE GENOMIC DNA]</scope>
    <source>
        <strain evidence="1 2">DSM 2657</strain>
    </source>
</reference>
<accession>A0A099T2I9</accession>
<evidence type="ECO:0008006" key="3">
    <source>
        <dbReference type="Google" id="ProtNLM"/>
    </source>
</evidence>
<proteinExistence type="predicted"/>
<gene>
    <name evidence="1" type="ORF">LI82_05235</name>
</gene>
<name>A0A099T2I9_METMT</name>
<evidence type="ECO:0000313" key="1">
    <source>
        <dbReference type="EMBL" id="KGK99400.1"/>
    </source>
</evidence>
<dbReference type="OrthoDB" id="107316at2157"/>
<dbReference type="RefSeq" id="WP_048193797.1">
    <property type="nucleotide sequence ID" value="NZ_CAAGSM010000006.1"/>
</dbReference>